<reference evidence="1 2" key="1">
    <citation type="submission" date="2017-06" db="EMBL/GenBank/DDBJ databases">
        <title>Cmopartive genomic analysis of Ambrosia Fusariam Clade fungi.</title>
        <authorList>
            <person name="Stajich J.E."/>
            <person name="Carrillo J."/>
            <person name="Kijimoto T."/>
            <person name="Eskalen A."/>
            <person name="O'Donnell K."/>
            <person name="Kasson M."/>
        </authorList>
    </citation>
    <scope>NUCLEOTIDE SEQUENCE [LARGE SCALE GENOMIC DNA]</scope>
    <source>
        <strain evidence="1 2">NRRL 20438</strain>
    </source>
</reference>
<evidence type="ECO:0000313" key="2">
    <source>
        <dbReference type="Proteomes" id="UP000288429"/>
    </source>
</evidence>
<dbReference type="EMBL" id="NIZV01000889">
    <property type="protein sequence ID" value="RSL79600.1"/>
    <property type="molecule type" value="Genomic_DNA"/>
</dbReference>
<gene>
    <name evidence="1" type="ORF">CDV31_017193</name>
</gene>
<keyword evidence="2" id="KW-1185">Reference proteome</keyword>
<accession>A0A428RQB9</accession>
<sequence>MAVGRTCVPVRRKIYNNNNNKKRHAASSTALYRADLATVSLVGNVTAKLHSGSVSTIPNQSACETIDPIPAQGPSQTSAAIFYSVAAMMKNPPSLHFSWMAVIAVPGARENSIAPSVSRVIWSWTISDHLIQKAHYNTNRV</sequence>
<comment type="caution">
    <text evidence="1">The sequence shown here is derived from an EMBL/GenBank/DDBJ whole genome shotgun (WGS) entry which is preliminary data.</text>
</comment>
<protein>
    <submittedName>
        <fullName evidence="1">Uncharacterized protein</fullName>
    </submittedName>
</protein>
<organism evidence="1 2">
    <name type="scientific">Fusarium ambrosium</name>
    <dbReference type="NCBI Taxonomy" id="131363"/>
    <lineage>
        <taxon>Eukaryota</taxon>
        <taxon>Fungi</taxon>
        <taxon>Dikarya</taxon>
        <taxon>Ascomycota</taxon>
        <taxon>Pezizomycotina</taxon>
        <taxon>Sordariomycetes</taxon>
        <taxon>Hypocreomycetidae</taxon>
        <taxon>Hypocreales</taxon>
        <taxon>Nectriaceae</taxon>
        <taxon>Fusarium</taxon>
        <taxon>Fusarium solani species complex</taxon>
    </lineage>
</organism>
<name>A0A428RQB9_9HYPO</name>
<dbReference type="Proteomes" id="UP000288429">
    <property type="component" value="Unassembled WGS sequence"/>
</dbReference>
<proteinExistence type="predicted"/>
<dbReference type="AlphaFoldDB" id="A0A428RQB9"/>
<evidence type="ECO:0000313" key="1">
    <source>
        <dbReference type="EMBL" id="RSL79600.1"/>
    </source>
</evidence>